<accession>A0ABV5CW14</accession>
<dbReference type="Proteomes" id="UP001582793">
    <property type="component" value="Unassembled WGS sequence"/>
</dbReference>
<sequence>MAGEIAPHLHVDAETSKPRRIAITATDGRRHEVVEVPRRPPSPSHDLLDEMARLARRWRR</sequence>
<comment type="caution">
    <text evidence="1">The sequence shown here is derived from an EMBL/GenBank/DDBJ whole genome shotgun (WGS) entry which is preliminary data.</text>
</comment>
<keyword evidence="2" id="KW-1185">Reference proteome</keyword>
<proteinExistence type="predicted"/>
<protein>
    <submittedName>
        <fullName evidence="1">Uncharacterized protein</fullName>
    </submittedName>
</protein>
<reference evidence="1 2" key="1">
    <citation type="submission" date="2024-04" db="EMBL/GenBank/DDBJ databases">
        <title>Polymorphospora sp. isolated from Baiyangdian Lake in Xiong'an New Area.</title>
        <authorList>
            <person name="Zhang X."/>
            <person name="Liu J."/>
        </authorList>
    </citation>
    <scope>NUCLEOTIDE SEQUENCE [LARGE SCALE GENOMIC DNA]</scope>
    <source>
        <strain evidence="1 2">2-325</strain>
    </source>
</reference>
<dbReference type="RefSeq" id="WP_375735729.1">
    <property type="nucleotide sequence ID" value="NZ_JBCGDC010000082.1"/>
</dbReference>
<organism evidence="1 2">
    <name type="scientific">Polymorphospora lycopeni</name>
    <dbReference type="NCBI Taxonomy" id="3140240"/>
    <lineage>
        <taxon>Bacteria</taxon>
        <taxon>Bacillati</taxon>
        <taxon>Actinomycetota</taxon>
        <taxon>Actinomycetes</taxon>
        <taxon>Micromonosporales</taxon>
        <taxon>Micromonosporaceae</taxon>
        <taxon>Polymorphospora</taxon>
    </lineage>
</organism>
<evidence type="ECO:0000313" key="1">
    <source>
        <dbReference type="EMBL" id="MFB6396200.1"/>
    </source>
</evidence>
<evidence type="ECO:0000313" key="2">
    <source>
        <dbReference type="Proteomes" id="UP001582793"/>
    </source>
</evidence>
<gene>
    <name evidence="1" type="ORF">AAFH96_24265</name>
</gene>
<name>A0ABV5CW14_9ACTN</name>
<dbReference type="EMBL" id="JBCGDC010000082">
    <property type="protein sequence ID" value="MFB6396200.1"/>
    <property type="molecule type" value="Genomic_DNA"/>
</dbReference>